<dbReference type="Gene3D" id="3.30.720.50">
    <property type="match status" value="1"/>
</dbReference>
<dbReference type="InterPro" id="IPR004170">
    <property type="entry name" value="WWE_dom"/>
</dbReference>
<dbReference type="SUPFAM" id="SSF52949">
    <property type="entry name" value="Macro domain-like"/>
    <property type="match status" value="3"/>
</dbReference>
<feature type="compositionally biased region" description="Pro residues" evidence="8">
    <location>
        <begin position="1354"/>
        <end position="1363"/>
    </location>
</feature>
<reference evidence="12" key="1">
    <citation type="journal article" date="2008" name="Nature">
        <title>The amphioxus genome and the evolution of the chordate karyotype.</title>
        <authorList>
            <consortium name="US DOE Joint Genome Institute (JGI-PGF)"/>
            <person name="Putnam N.H."/>
            <person name="Butts T."/>
            <person name="Ferrier D.E.K."/>
            <person name="Furlong R.F."/>
            <person name="Hellsten U."/>
            <person name="Kawashima T."/>
            <person name="Robinson-Rechavi M."/>
            <person name="Shoguchi E."/>
            <person name="Terry A."/>
            <person name="Yu J.-K."/>
            <person name="Benito-Gutierrez E.L."/>
            <person name="Dubchak I."/>
            <person name="Garcia-Fernandez J."/>
            <person name="Gibson-Brown J.J."/>
            <person name="Grigoriev I.V."/>
            <person name="Horton A.C."/>
            <person name="de Jong P.J."/>
            <person name="Jurka J."/>
            <person name="Kapitonov V.V."/>
            <person name="Kohara Y."/>
            <person name="Kuroki Y."/>
            <person name="Lindquist E."/>
            <person name="Lucas S."/>
            <person name="Osoegawa K."/>
            <person name="Pennacchio L.A."/>
            <person name="Salamov A.A."/>
            <person name="Satou Y."/>
            <person name="Sauka-Spengler T."/>
            <person name="Schmutz J."/>
            <person name="Shin-I T."/>
            <person name="Toyoda A."/>
            <person name="Bronner-Fraser M."/>
            <person name="Fujiyama A."/>
            <person name="Holland L.Z."/>
            <person name="Holland P.W.H."/>
            <person name="Satoh N."/>
            <person name="Rokhsar D.S."/>
        </authorList>
    </citation>
    <scope>NUCLEOTIDE SEQUENCE [LARGE SCALE GENOMIC DNA]</scope>
    <source>
        <strain evidence="12">S238N-H82</strain>
        <tissue evidence="12">Testes</tissue>
    </source>
</reference>
<dbReference type="InParanoid" id="C3Y6H9"/>
<dbReference type="CDD" id="cd02907">
    <property type="entry name" value="Macro_Af1521_BAL-like"/>
    <property type="match status" value="1"/>
</dbReference>
<proteinExistence type="inferred from homology"/>
<dbReference type="InterPro" id="IPR052056">
    <property type="entry name" value="Mono-ARTD/PARP"/>
</dbReference>
<feature type="region of interest" description="Disordered" evidence="8">
    <location>
        <begin position="1317"/>
        <end position="1382"/>
    </location>
</feature>
<dbReference type="InterPro" id="IPR012677">
    <property type="entry name" value="Nucleotide-bd_a/b_plait_sf"/>
</dbReference>
<organism>
    <name type="scientific">Branchiostoma floridae</name>
    <name type="common">Florida lancelet</name>
    <name type="synonym">Amphioxus</name>
    <dbReference type="NCBI Taxonomy" id="7739"/>
    <lineage>
        <taxon>Eukaryota</taxon>
        <taxon>Metazoa</taxon>
        <taxon>Chordata</taxon>
        <taxon>Cephalochordata</taxon>
        <taxon>Leptocardii</taxon>
        <taxon>Amphioxiformes</taxon>
        <taxon>Branchiostomatidae</taxon>
        <taxon>Branchiostoma</taxon>
    </lineage>
</organism>
<dbReference type="Pfam" id="PF23254">
    <property type="entry name" value="KH_PARP14_8"/>
    <property type="match status" value="1"/>
</dbReference>
<dbReference type="PROSITE" id="PS50918">
    <property type="entry name" value="WWE"/>
    <property type="match status" value="1"/>
</dbReference>
<keyword evidence="3 7" id="KW-0808">Transferase</keyword>
<dbReference type="PROSITE" id="PS51154">
    <property type="entry name" value="MACRO"/>
    <property type="match status" value="2"/>
</dbReference>
<dbReference type="CDD" id="cd01439">
    <property type="entry name" value="TCCD_inducible_PARP_like"/>
    <property type="match status" value="1"/>
</dbReference>
<evidence type="ECO:0000256" key="3">
    <source>
        <dbReference type="ARBA" id="ARBA00022679"/>
    </source>
</evidence>
<feature type="domain" description="Macro" evidence="11">
    <location>
        <begin position="1131"/>
        <end position="1316"/>
    </location>
</feature>
<dbReference type="EMBL" id="GG666488">
    <property type="protein sequence ID" value="EEN63939.1"/>
    <property type="molecule type" value="Genomic_DNA"/>
</dbReference>
<evidence type="ECO:0000256" key="2">
    <source>
        <dbReference type="ARBA" id="ARBA00022676"/>
    </source>
</evidence>
<feature type="region of interest" description="Disordered" evidence="8">
    <location>
        <begin position="260"/>
        <end position="378"/>
    </location>
</feature>
<dbReference type="SMART" id="SM00506">
    <property type="entry name" value="A1pp"/>
    <property type="match status" value="2"/>
</dbReference>
<dbReference type="Pfam" id="PF23084">
    <property type="entry name" value="KH_PARP14_1"/>
    <property type="match status" value="1"/>
</dbReference>
<dbReference type="InterPro" id="IPR057049">
    <property type="entry name" value="PARP14_KH_8"/>
</dbReference>
<feature type="domain" description="Macro" evidence="11">
    <location>
        <begin position="1380"/>
        <end position="1570"/>
    </location>
</feature>
<dbReference type="PANTHER" id="PTHR14453">
    <property type="entry name" value="PARP/ZINC FINGER CCCH TYPE DOMAIN CONTAINING PROTEIN"/>
    <property type="match status" value="1"/>
</dbReference>
<keyword evidence="4 7" id="KW-0520">NAD</keyword>
<dbReference type="InterPro" id="IPR002589">
    <property type="entry name" value="Macro_dom"/>
</dbReference>
<dbReference type="InterPro" id="IPR034464">
    <property type="entry name" value="PAR10_RRM1_2"/>
</dbReference>
<dbReference type="InterPro" id="IPR043472">
    <property type="entry name" value="Macro_dom-like"/>
</dbReference>
<protein>
    <recommendedName>
        <fullName evidence="7">Poly [ADP-ribose] polymerase</fullName>
        <shortName evidence="7">PARP</shortName>
        <ecNumber evidence="7">2.4.2.-</ecNumber>
    </recommendedName>
</protein>
<evidence type="ECO:0000259" key="11">
    <source>
        <dbReference type="PROSITE" id="PS51154"/>
    </source>
</evidence>
<comment type="subcellular location">
    <subcellularLocation>
        <location evidence="1">Nucleus</location>
    </subcellularLocation>
</comment>
<keyword evidence="2 7" id="KW-0328">Glycosyltransferase</keyword>
<dbReference type="Gene3D" id="3.30.70.330">
    <property type="match status" value="2"/>
</dbReference>
<accession>C3Y6H9</accession>
<gene>
    <name evidence="12" type="ORF">BRAFLDRAFT_74879</name>
</gene>
<dbReference type="SUPFAM" id="SSF56399">
    <property type="entry name" value="ADP-ribosylation"/>
    <property type="match status" value="1"/>
</dbReference>
<dbReference type="InterPro" id="IPR057044">
    <property type="entry name" value="PARP14_KH_1"/>
</dbReference>
<dbReference type="CDD" id="cd12301">
    <property type="entry name" value="RRM1_2_PAR10_like"/>
    <property type="match status" value="1"/>
</dbReference>
<dbReference type="eggNOG" id="KOG2633">
    <property type="taxonomic scope" value="Eukaryota"/>
</dbReference>
<evidence type="ECO:0000256" key="5">
    <source>
        <dbReference type="ARBA" id="ARBA00023242"/>
    </source>
</evidence>
<dbReference type="Gene3D" id="3.90.228.10">
    <property type="match status" value="1"/>
</dbReference>
<dbReference type="GO" id="GO:0003950">
    <property type="term" value="F:NAD+ poly-ADP-ribosyltransferase activity"/>
    <property type="evidence" value="ECO:0007669"/>
    <property type="project" value="UniProtKB-UniRule"/>
</dbReference>
<dbReference type="PANTHER" id="PTHR14453:SF102">
    <property type="entry name" value="PROTEIN MONO-ADP-RIBOSYLTRANSFERASE PARP14-LIKE"/>
    <property type="match status" value="1"/>
</dbReference>
<dbReference type="FunFam" id="3.90.228.10:FF:000008">
    <property type="entry name" value="Poly [ADP-ribose] polymerase"/>
    <property type="match status" value="1"/>
</dbReference>
<dbReference type="CDD" id="cd12547">
    <property type="entry name" value="RRM1_2_PAR10"/>
    <property type="match status" value="1"/>
</dbReference>
<evidence type="ECO:0000313" key="12">
    <source>
        <dbReference type="EMBL" id="EEN63939.1"/>
    </source>
</evidence>
<feature type="domain" description="PARP catalytic" evidence="10">
    <location>
        <begin position="2002"/>
        <end position="2209"/>
    </location>
</feature>
<dbReference type="InterPro" id="IPR037197">
    <property type="entry name" value="WWE_dom_sf"/>
</dbReference>
<evidence type="ECO:0000256" key="8">
    <source>
        <dbReference type="SAM" id="MobiDB-lite"/>
    </source>
</evidence>
<feature type="region of interest" description="Disordered" evidence="8">
    <location>
        <begin position="1583"/>
        <end position="1631"/>
    </location>
</feature>
<evidence type="ECO:0000256" key="1">
    <source>
        <dbReference type="ARBA" id="ARBA00004123"/>
    </source>
</evidence>
<dbReference type="Pfam" id="PF00644">
    <property type="entry name" value="PARP"/>
    <property type="match status" value="1"/>
</dbReference>
<dbReference type="Pfam" id="PF01661">
    <property type="entry name" value="Macro"/>
    <property type="match status" value="2"/>
</dbReference>
<feature type="compositionally biased region" description="Basic residues" evidence="8">
    <location>
        <begin position="1340"/>
        <end position="1349"/>
    </location>
</feature>
<feature type="compositionally biased region" description="Basic and acidic residues" evidence="8">
    <location>
        <begin position="344"/>
        <end position="363"/>
    </location>
</feature>
<sequence length="2209" mass="246287">MVQRNQTYNSKMEKATRARHRLSILPNTVKIKRKGCHSPCHLLHFATHKWLPLRFHQWRRLAVHRASHPAVILNLDLHRCHTEQPATEVPSIRRPCSKVLMCRRLRLQNITIHKAYLSSIISSTVPKFPTQQLHIYRCRLHRAQLHSNRCNLHRVQLHIHSNQCSLHRAQLHIHRCNLHRTQLHIRRYNHSQAQLHIHRRSLHRAQLHIQRCNHPRAQLHIRRCKLPRQYPMQGSQFANFPPEMMQMAMYMAAQMMSTGQQFPMGQQPGIPPPGGPQSLPGMWYGHPGQQQDAYSITSESVDQDEEDSTSSESGTKSPAPQERPSDETTEPPYVQETSPSGVSGKREAKKRSEADSPNPKDDAEVPEETESSTVEISGFRKKINQEAVELYFENKRKSGGGDLSDINIQEEKGRVLITFESSAVAKRVCGRKHLLTGDVLTTRLIERAAPSKLPLQLDRLLLKNVPDDVAEQTFMLYVEAMCCADNEDDDLEQVQTLYGRDMGTRMVIFSGEIPDIDRVVKNFPKRPLEGAVITAEKVHATDCVQVINVPEAASSDLITLYFDNVKRSGGGGVADVQLDREQHTALVFFKDHKVIGRVVDRQHTIQDSKVEVHRFYTCLGSTVTDAEEPPQLIPKGEQEEVNPEFMRFATSRKKYKHELEEEMKSYYTIITWPHEGNDAMVWLQPTMDKSTENLKAIAKDWEKNAKQALSRFQEQFLDTSLDVLQALWPQVCRVIADHEPSSDGDVSVAKDDADCKIKIVGDRNKVMTLSDTISAEVKKIEEEYKRSKSTVVEEVKNLRPNQTKVLYASKFFDSIRESFPKMKVAIDEAVNKVELKGLPDEIARAKLMMYEKAQEVTSCRMPVSTSMLPLLKGSEAQQHLKTKVFPKAGIVAVLDLSGDDLVVWALTDDHATKARELVKATFDEKRVDVSKDSVPVLRTGNWQKMKQAVEESSAGLLKMSVATNGEVAQVVIVGESRQVVEISTRVTTFLAKNTIHIKVIPGEGGAIRFLDKHRKDDIRDIETELATHQVKIACQEQNGSFVLTAKGTQDGVQSAETLLKKLLVGIVSGQVPMRRPGMSKYFMEEAGKMAIQSVEQRCKCTISIIDSHSKSKTPSGLRPQPTPQLPVVTNELKATFQYPSGKTVTVRKDDLTRHVVDVIVNAANRDLKHIGGLAKSISDVAGPVLQSECDKITRRRSLLDGQVVVTSAGAMTTCKEIIHAVGPLWQGGFRREADALYDAAYGSLEEAGRRGHTSIAIPAISSGIYSFPVDQCANLIVEAVDEFWKNNRSSTLSLVELVNNDDRTVDAFVEALTSRHGDGVVRGTGSTNIPPDDSSTKPTGRSRRRRGRQNKGPPVEPPQPTPGPSISQPAPRPSQPRDPVTDVGFRTAEGKAITAMQANIASQRVDVMVNSTSHNLNLNSGQLSKSILDRGGPELQTLVNNAKAQKGIQSLADGDILESGPAGLNVQTVIHSALCRWDGGQGDSEKVLRELVRKCLKVAEEGGHKTIAIPAMGTGGLHFPHEVVAEALFGEAVDYFKQNPQSSIEEIRFIVWEGDPKSMVAFDEIMTKYKALHARAVPDSYSPPSIVGAEGTTLDPPPQAAPAGSTSRSRRRDRRSGGAGMAATPERSTGEETLMFSEMTSPADNQLQTFVGGKLCLQVQPGDITEETTVAIVNSSNEQLDLTKGGVSNAIRNKGGPSIERECGNIGMLGGKVTEMANDMLDAIRDFVLKDNPKHLVLVRVKIFQAEMVSSFHHQIRKRAGERIPAEAVKPKPGFIGRGVKYLKSALGGYFGGGKSEEDTESPDTQDDVIILTIYAGNRGAIKEAEEMIDKTMREQSTEDIVDDSESIEKLSEDQQRRIKDLESRFDVQIDIEKGRRLSRIRLQGLTRDVFQARKAVDEVLKEVLKGEHTKEMAERIAKEVQWYYVEIIDGKEDRQPYEPTINMQIENAFSEGKRQVFVETEEDLLEIDLKALTENVVGDLSSKYAIKIVRHELKTADALKLPDHWEQMTEGETVKVVDLQPTSEEYKKVHDPFKSTLPSSASGAQVLKIQRIQNPRLWRQYQVRKDQMEFDNSNSTEPVERILYHGTHDQDGSFSKINAKGFNRSFSGQNVGAVLGNGVYFAVPSSTAAGNQYSRPDPNTGDKHIYAARVLTGDHCVGKQGFIVPPTKDPNNPQHTFDSVCNNPANPQVFVIFYDDQAYPEYLIQFRM</sequence>
<evidence type="ECO:0000256" key="7">
    <source>
        <dbReference type="RuleBase" id="RU362114"/>
    </source>
</evidence>
<feature type="domain" description="WWE" evidence="9">
    <location>
        <begin position="1909"/>
        <end position="1992"/>
    </location>
</feature>
<evidence type="ECO:0000259" key="10">
    <source>
        <dbReference type="PROSITE" id="PS51059"/>
    </source>
</evidence>
<keyword evidence="5" id="KW-0539">Nucleus</keyword>
<dbReference type="Pfam" id="PF23085">
    <property type="entry name" value="RRM_PARP14_3"/>
    <property type="match status" value="2"/>
</dbReference>
<dbReference type="Gene3D" id="3.40.220.10">
    <property type="entry name" value="Leucine Aminopeptidase, subunit E, domain 1"/>
    <property type="match status" value="3"/>
</dbReference>
<name>C3Y6H9_BRAFL</name>
<evidence type="ECO:0000259" key="9">
    <source>
        <dbReference type="PROSITE" id="PS50918"/>
    </source>
</evidence>
<evidence type="ECO:0000256" key="6">
    <source>
        <dbReference type="ARBA" id="ARBA00024347"/>
    </source>
</evidence>
<dbReference type="PROSITE" id="PS51059">
    <property type="entry name" value="PARP_CATALYTIC"/>
    <property type="match status" value="1"/>
</dbReference>
<dbReference type="EC" id="2.4.2.-" evidence="7"/>
<comment type="similarity">
    <text evidence="6">Belongs to the ARTD/PARP family.</text>
</comment>
<dbReference type="SUPFAM" id="SSF117839">
    <property type="entry name" value="WWE domain"/>
    <property type="match status" value="1"/>
</dbReference>
<dbReference type="GO" id="GO:0005634">
    <property type="term" value="C:nucleus"/>
    <property type="evidence" value="ECO:0007669"/>
    <property type="project" value="UniProtKB-SubCell"/>
</dbReference>
<dbReference type="InterPro" id="IPR012317">
    <property type="entry name" value="Poly(ADP-ribose)pol_cat_dom"/>
</dbReference>
<evidence type="ECO:0000256" key="4">
    <source>
        <dbReference type="ARBA" id="ARBA00023027"/>
    </source>
</evidence>